<dbReference type="AlphaFoldDB" id="A0A1U7CV90"/>
<proteinExistence type="predicted"/>
<dbReference type="PANTHER" id="PTHR21366:SF22">
    <property type="entry name" value="VOC DOMAIN-CONTAINING PROTEIN"/>
    <property type="match status" value="1"/>
</dbReference>
<dbReference type="KEGG" id="pbor:BSF38_04363"/>
<keyword evidence="2" id="KW-0808">Transferase</keyword>
<sequence length="137" mass="15013">MNVGGILETALYVADVPRSAEFYRRLFGFGTLLDSERLVALDVVGRNVLLLFQAGATSEPFSLPGGGVIPGHDGSGRNHLAFSIAAEDVEPWRRRLEAEGVPVESVVTWPGGCRSLYFRDPDNHLVELITPGFWPIY</sequence>
<evidence type="ECO:0000313" key="3">
    <source>
        <dbReference type="Proteomes" id="UP000186309"/>
    </source>
</evidence>
<dbReference type="SUPFAM" id="SSF54593">
    <property type="entry name" value="Glyoxalase/Bleomycin resistance protein/Dihydroxybiphenyl dioxygenase"/>
    <property type="match status" value="1"/>
</dbReference>
<gene>
    <name evidence="2" type="primary">fosB</name>
    <name evidence="2" type="ORF">BSF38_04363</name>
</gene>
<feature type="domain" description="VOC" evidence="1">
    <location>
        <begin position="5"/>
        <end position="131"/>
    </location>
</feature>
<dbReference type="EMBL" id="CP019082">
    <property type="protein sequence ID" value="APW62809.1"/>
    <property type="molecule type" value="Genomic_DNA"/>
</dbReference>
<dbReference type="PANTHER" id="PTHR21366">
    <property type="entry name" value="GLYOXALASE FAMILY PROTEIN"/>
    <property type="match status" value="1"/>
</dbReference>
<name>A0A1U7CV90_9BACT</name>
<dbReference type="Gene3D" id="3.10.180.10">
    <property type="entry name" value="2,3-Dihydroxybiphenyl 1,2-Dioxygenase, domain 1"/>
    <property type="match status" value="1"/>
</dbReference>
<dbReference type="InterPro" id="IPR004360">
    <property type="entry name" value="Glyas_Fos-R_dOase_dom"/>
</dbReference>
<keyword evidence="3" id="KW-1185">Reference proteome</keyword>
<dbReference type="GO" id="GO:0016740">
    <property type="term" value="F:transferase activity"/>
    <property type="evidence" value="ECO:0007669"/>
    <property type="project" value="UniProtKB-KW"/>
</dbReference>
<dbReference type="InterPro" id="IPR050383">
    <property type="entry name" value="GlyoxalaseI/FosfomycinResist"/>
</dbReference>
<evidence type="ECO:0000259" key="1">
    <source>
        <dbReference type="PROSITE" id="PS51819"/>
    </source>
</evidence>
<dbReference type="PROSITE" id="PS51819">
    <property type="entry name" value="VOC"/>
    <property type="match status" value="1"/>
</dbReference>
<reference evidence="3" key="1">
    <citation type="submission" date="2016-12" db="EMBL/GenBank/DDBJ databases">
        <title>Comparative genomics of four Isosphaeraceae planctomycetes: a common pool of plasmids and glycoside hydrolase genes.</title>
        <authorList>
            <person name="Ivanova A."/>
        </authorList>
    </citation>
    <scope>NUCLEOTIDE SEQUENCE [LARGE SCALE GENOMIC DNA]</scope>
    <source>
        <strain evidence="3">PX4</strain>
    </source>
</reference>
<protein>
    <submittedName>
        <fullName evidence="2">Metallothiol transferase FosB</fullName>
        <ecNumber evidence="2">2.5.1.-</ecNumber>
    </submittedName>
</protein>
<dbReference type="InterPro" id="IPR037523">
    <property type="entry name" value="VOC_core"/>
</dbReference>
<dbReference type="RefSeq" id="WP_210405628.1">
    <property type="nucleotide sequence ID" value="NZ_CP019082.1"/>
</dbReference>
<dbReference type="STRING" id="1387353.BSF38_04363"/>
<dbReference type="Proteomes" id="UP000186309">
    <property type="component" value="Chromosome"/>
</dbReference>
<dbReference type="EC" id="2.5.1.-" evidence="2"/>
<dbReference type="Pfam" id="PF00903">
    <property type="entry name" value="Glyoxalase"/>
    <property type="match status" value="1"/>
</dbReference>
<accession>A0A1U7CV90</accession>
<organism evidence="2 3">
    <name type="scientific">Paludisphaera borealis</name>
    <dbReference type="NCBI Taxonomy" id="1387353"/>
    <lineage>
        <taxon>Bacteria</taxon>
        <taxon>Pseudomonadati</taxon>
        <taxon>Planctomycetota</taxon>
        <taxon>Planctomycetia</taxon>
        <taxon>Isosphaerales</taxon>
        <taxon>Isosphaeraceae</taxon>
        <taxon>Paludisphaera</taxon>
    </lineage>
</organism>
<evidence type="ECO:0000313" key="2">
    <source>
        <dbReference type="EMBL" id="APW62809.1"/>
    </source>
</evidence>
<dbReference type="InterPro" id="IPR029068">
    <property type="entry name" value="Glyas_Bleomycin-R_OHBP_Dase"/>
</dbReference>